<evidence type="ECO:0000256" key="4">
    <source>
        <dbReference type="ARBA" id="ARBA00022670"/>
    </source>
</evidence>
<dbReference type="SUPFAM" id="SSF50494">
    <property type="entry name" value="Trypsin-like serine proteases"/>
    <property type="match status" value="1"/>
</dbReference>
<accession>A0A921Z2Z3</accession>
<dbReference type="GO" id="GO:0006508">
    <property type="term" value="P:proteolysis"/>
    <property type="evidence" value="ECO:0007669"/>
    <property type="project" value="UniProtKB-KW"/>
</dbReference>
<dbReference type="PROSITE" id="PS00134">
    <property type="entry name" value="TRYPSIN_HIS"/>
    <property type="match status" value="1"/>
</dbReference>
<dbReference type="AlphaFoldDB" id="A0A921Z2Z3"/>
<keyword evidence="8" id="KW-1199">Hemostasis impairing toxin</keyword>
<dbReference type="PANTHER" id="PTHR24276:SF98">
    <property type="entry name" value="FI18310P1-RELATED"/>
    <property type="match status" value="1"/>
</dbReference>
<name>A0A921Z2Z3_MANSE</name>
<reference evidence="13" key="1">
    <citation type="journal article" date="2016" name="Insect Biochem. Mol. Biol.">
        <title>Multifaceted biological insights from a draft genome sequence of the tobacco hornworm moth, Manduca sexta.</title>
        <authorList>
            <person name="Kanost M.R."/>
            <person name="Arrese E.L."/>
            <person name="Cao X."/>
            <person name="Chen Y.R."/>
            <person name="Chellapilla S."/>
            <person name="Goldsmith M.R."/>
            <person name="Grosse-Wilde E."/>
            <person name="Heckel D.G."/>
            <person name="Herndon N."/>
            <person name="Jiang H."/>
            <person name="Papanicolaou A."/>
            <person name="Qu J."/>
            <person name="Soulages J.L."/>
            <person name="Vogel H."/>
            <person name="Walters J."/>
            <person name="Waterhouse R.M."/>
            <person name="Ahn S.J."/>
            <person name="Almeida F.C."/>
            <person name="An C."/>
            <person name="Aqrawi P."/>
            <person name="Bretschneider A."/>
            <person name="Bryant W.B."/>
            <person name="Bucks S."/>
            <person name="Chao H."/>
            <person name="Chevignon G."/>
            <person name="Christen J.M."/>
            <person name="Clarke D.F."/>
            <person name="Dittmer N.T."/>
            <person name="Ferguson L.C.F."/>
            <person name="Garavelou S."/>
            <person name="Gordon K.H.J."/>
            <person name="Gunaratna R.T."/>
            <person name="Han Y."/>
            <person name="Hauser F."/>
            <person name="He Y."/>
            <person name="Heidel-Fischer H."/>
            <person name="Hirsh A."/>
            <person name="Hu Y."/>
            <person name="Jiang H."/>
            <person name="Kalra D."/>
            <person name="Klinner C."/>
            <person name="Konig C."/>
            <person name="Kovar C."/>
            <person name="Kroll A.R."/>
            <person name="Kuwar S.S."/>
            <person name="Lee S.L."/>
            <person name="Lehman R."/>
            <person name="Li K."/>
            <person name="Li Z."/>
            <person name="Liang H."/>
            <person name="Lovelace S."/>
            <person name="Lu Z."/>
            <person name="Mansfield J.H."/>
            <person name="McCulloch K.J."/>
            <person name="Mathew T."/>
            <person name="Morton B."/>
            <person name="Muzny D.M."/>
            <person name="Neunemann D."/>
            <person name="Ongeri F."/>
            <person name="Pauchet Y."/>
            <person name="Pu L.L."/>
            <person name="Pyrousis I."/>
            <person name="Rao X.J."/>
            <person name="Redding A."/>
            <person name="Roesel C."/>
            <person name="Sanchez-Gracia A."/>
            <person name="Schaack S."/>
            <person name="Shukla A."/>
            <person name="Tetreau G."/>
            <person name="Wang Y."/>
            <person name="Xiong G.H."/>
            <person name="Traut W."/>
            <person name="Walsh T.K."/>
            <person name="Worley K.C."/>
            <person name="Wu D."/>
            <person name="Wu W."/>
            <person name="Wu Y.Q."/>
            <person name="Zhang X."/>
            <person name="Zou Z."/>
            <person name="Zucker H."/>
            <person name="Briscoe A.D."/>
            <person name="Burmester T."/>
            <person name="Clem R.J."/>
            <person name="Feyereisen R."/>
            <person name="Grimmelikhuijzen C.J.P."/>
            <person name="Hamodrakas S.J."/>
            <person name="Hansson B.S."/>
            <person name="Huguet E."/>
            <person name="Jermiin L.S."/>
            <person name="Lan Q."/>
            <person name="Lehman H.K."/>
            <person name="Lorenzen M."/>
            <person name="Merzendorfer H."/>
            <person name="Michalopoulos I."/>
            <person name="Morton D.B."/>
            <person name="Muthukrishnan S."/>
            <person name="Oakeshott J.G."/>
            <person name="Palmer W."/>
            <person name="Park Y."/>
            <person name="Passarelli A.L."/>
            <person name="Rozas J."/>
            <person name="Schwartz L.M."/>
            <person name="Smith W."/>
            <person name="Southgate A."/>
            <person name="Vilcinskas A."/>
            <person name="Vogt R."/>
            <person name="Wang P."/>
            <person name="Werren J."/>
            <person name="Yu X.Q."/>
            <person name="Zhou J.J."/>
            <person name="Brown S.J."/>
            <person name="Scherer S.E."/>
            <person name="Richards S."/>
            <person name="Blissard G.W."/>
        </authorList>
    </citation>
    <scope>NUCLEOTIDE SEQUENCE</scope>
</reference>
<keyword evidence="3" id="KW-0800">Toxin</keyword>
<dbReference type="GO" id="GO:0090729">
    <property type="term" value="F:toxin activity"/>
    <property type="evidence" value="ECO:0007669"/>
    <property type="project" value="UniProtKB-KW"/>
</dbReference>
<dbReference type="PRINTS" id="PR00722">
    <property type="entry name" value="CHYMOTRYPSIN"/>
</dbReference>
<feature type="domain" description="Peptidase S1" evidence="12">
    <location>
        <begin position="22"/>
        <end position="250"/>
    </location>
</feature>
<dbReference type="FunFam" id="2.40.10.10:FF:000068">
    <property type="entry name" value="transmembrane protease serine 2"/>
    <property type="match status" value="1"/>
</dbReference>
<evidence type="ECO:0000256" key="9">
    <source>
        <dbReference type="ARBA" id="ARBA00055534"/>
    </source>
</evidence>
<evidence type="ECO:0000313" key="13">
    <source>
        <dbReference type="EMBL" id="KAG6450449.1"/>
    </source>
</evidence>
<keyword evidence="11" id="KW-0732">Signal</keyword>
<dbReference type="OrthoDB" id="6380398at2759"/>
<reference evidence="13" key="2">
    <citation type="submission" date="2020-12" db="EMBL/GenBank/DDBJ databases">
        <authorList>
            <person name="Kanost M."/>
        </authorList>
    </citation>
    <scope>NUCLEOTIDE SEQUENCE</scope>
</reference>
<evidence type="ECO:0000256" key="8">
    <source>
        <dbReference type="ARBA" id="ARBA00023240"/>
    </source>
</evidence>
<comment type="caution">
    <text evidence="13">The sequence shown here is derived from an EMBL/GenBank/DDBJ whole genome shotgun (WGS) entry which is preliminary data.</text>
</comment>
<keyword evidence="5" id="KW-0378">Hydrolase</keyword>
<proteinExistence type="inferred from homology"/>
<protein>
    <recommendedName>
        <fullName evidence="12">Peptidase S1 domain-containing protein</fullName>
    </recommendedName>
</protein>
<dbReference type="Proteomes" id="UP000791440">
    <property type="component" value="Unassembled WGS sequence"/>
</dbReference>
<dbReference type="GO" id="GO:0005576">
    <property type="term" value="C:extracellular region"/>
    <property type="evidence" value="ECO:0007669"/>
    <property type="project" value="UniProtKB-SubCell"/>
</dbReference>
<dbReference type="InterPro" id="IPR009003">
    <property type="entry name" value="Peptidase_S1_PA"/>
</dbReference>
<dbReference type="CDD" id="cd00190">
    <property type="entry name" value="Tryp_SPc"/>
    <property type="match status" value="1"/>
</dbReference>
<dbReference type="InterPro" id="IPR001254">
    <property type="entry name" value="Trypsin_dom"/>
</dbReference>
<dbReference type="PANTHER" id="PTHR24276">
    <property type="entry name" value="POLYSERASE-RELATED"/>
    <property type="match status" value="1"/>
</dbReference>
<feature type="signal peptide" evidence="11">
    <location>
        <begin position="1"/>
        <end position="16"/>
    </location>
</feature>
<dbReference type="PROSITE" id="PS50240">
    <property type="entry name" value="TRYPSIN_DOM"/>
    <property type="match status" value="1"/>
</dbReference>
<evidence type="ECO:0000256" key="5">
    <source>
        <dbReference type="ARBA" id="ARBA00022801"/>
    </source>
</evidence>
<keyword evidence="4" id="KW-0645">Protease</keyword>
<dbReference type="EMBL" id="JH668387">
    <property type="protein sequence ID" value="KAG6450449.1"/>
    <property type="molecule type" value="Genomic_DNA"/>
</dbReference>
<keyword evidence="10" id="KW-1205">Fibrinolytic toxin</keyword>
<evidence type="ECO:0000256" key="7">
    <source>
        <dbReference type="ARBA" id="ARBA00023157"/>
    </source>
</evidence>
<evidence type="ECO:0000256" key="2">
    <source>
        <dbReference type="ARBA" id="ARBA00007664"/>
    </source>
</evidence>
<evidence type="ECO:0000256" key="11">
    <source>
        <dbReference type="SAM" id="SignalP"/>
    </source>
</evidence>
<dbReference type="Pfam" id="PF00089">
    <property type="entry name" value="Trypsin"/>
    <property type="match status" value="1"/>
</dbReference>
<dbReference type="Gene3D" id="2.40.10.10">
    <property type="entry name" value="Trypsin-like serine proteases"/>
    <property type="match status" value="1"/>
</dbReference>
<comment type="subcellular location">
    <subcellularLocation>
        <location evidence="1">Secreted</location>
        <location evidence="1">Extracellular space</location>
    </subcellularLocation>
</comment>
<evidence type="ECO:0000256" key="3">
    <source>
        <dbReference type="ARBA" id="ARBA00022656"/>
    </source>
</evidence>
<evidence type="ECO:0000256" key="10">
    <source>
        <dbReference type="ARBA" id="ARBA00084094"/>
    </source>
</evidence>
<gene>
    <name evidence="13" type="ORF">O3G_MSEX006588</name>
</gene>
<dbReference type="SMART" id="SM00020">
    <property type="entry name" value="Tryp_SPc"/>
    <property type="match status" value="1"/>
</dbReference>
<evidence type="ECO:0000313" key="14">
    <source>
        <dbReference type="Proteomes" id="UP000791440"/>
    </source>
</evidence>
<sequence length="255" mass="28044">MIRCLALAICFKLAKCNMEGFIVGGSHALITRYPHSAFMNANCVTSDKKTLKWICGASIVNQQVLLTAAHCLASCTSSSSIRINVGSENKQRGIINSVSSFLVHEDYSAKSSYADIGLIKMSRRLNFGSKISRVALMRKPPQGEIASVAGWGLTDEDLTVTSPYLKYINQTVKNRRDCLKRLGEVPRGCICASSNKLSDYASAGDSGSALMIRGYIQIGIVSHKVPSVSRQIIVYTETAYFYNWIKDNMDRLFCS</sequence>
<dbReference type="InterPro" id="IPR050430">
    <property type="entry name" value="Peptidase_S1"/>
</dbReference>
<keyword evidence="7" id="KW-1015">Disulfide bond</keyword>
<evidence type="ECO:0000259" key="12">
    <source>
        <dbReference type="PROSITE" id="PS50240"/>
    </source>
</evidence>
<keyword evidence="14" id="KW-1185">Reference proteome</keyword>
<evidence type="ECO:0000256" key="1">
    <source>
        <dbReference type="ARBA" id="ARBA00004239"/>
    </source>
</evidence>
<organism evidence="13 14">
    <name type="scientific">Manduca sexta</name>
    <name type="common">Tobacco hawkmoth</name>
    <name type="synonym">Tobacco hornworm</name>
    <dbReference type="NCBI Taxonomy" id="7130"/>
    <lineage>
        <taxon>Eukaryota</taxon>
        <taxon>Metazoa</taxon>
        <taxon>Ecdysozoa</taxon>
        <taxon>Arthropoda</taxon>
        <taxon>Hexapoda</taxon>
        <taxon>Insecta</taxon>
        <taxon>Pterygota</taxon>
        <taxon>Neoptera</taxon>
        <taxon>Endopterygota</taxon>
        <taxon>Lepidoptera</taxon>
        <taxon>Glossata</taxon>
        <taxon>Ditrysia</taxon>
        <taxon>Bombycoidea</taxon>
        <taxon>Sphingidae</taxon>
        <taxon>Sphinginae</taxon>
        <taxon>Sphingini</taxon>
        <taxon>Manduca</taxon>
    </lineage>
</organism>
<dbReference type="InterPro" id="IPR001314">
    <property type="entry name" value="Peptidase_S1A"/>
</dbReference>
<comment type="similarity">
    <text evidence="2">Belongs to the peptidase S1 family.</text>
</comment>
<keyword evidence="6" id="KW-0720">Serine protease</keyword>
<comment type="function">
    <text evidence="9">Fibrinolytic activity; shows preferential cleavage of Arg-Gly bonds in all three fibrinogen chains. Contact with the caterpillars causes severe bleeding, due the anticoagulant effect of the protein.</text>
</comment>
<feature type="chain" id="PRO_5038124295" description="Peptidase S1 domain-containing protein" evidence="11">
    <location>
        <begin position="17"/>
        <end position="255"/>
    </location>
</feature>
<dbReference type="InterPro" id="IPR018114">
    <property type="entry name" value="TRYPSIN_HIS"/>
</dbReference>
<dbReference type="GO" id="GO:0004252">
    <property type="term" value="F:serine-type endopeptidase activity"/>
    <property type="evidence" value="ECO:0007669"/>
    <property type="project" value="InterPro"/>
</dbReference>
<dbReference type="InterPro" id="IPR043504">
    <property type="entry name" value="Peptidase_S1_PA_chymotrypsin"/>
</dbReference>
<evidence type="ECO:0000256" key="6">
    <source>
        <dbReference type="ARBA" id="ARBA00022825"/>
    </source>
</evidence>